<feature type="region of interest" description="Disordered" evidence="1">
    <location>
        <begin position="1"/>
        <end position="46"/>
    </location>
</feature>
<evidence type="ECO:0000313" key="2">
    <source>
        <dbReference type="EMBL" id="EDL92703.1"/>
    </source>
</evidence>
<sequence length="46" mass="5116">MSNLESVAFGKPRVPGAQCHVWKNQNTERASRSRQVATGKDMNPKC</sequence>
<gene>
    <name evidence="2" type="ORF">rCG_51092</name>
</gene>
<proteinExistence type="predicted"/>
<accession>A6IZM5</accession>
<evidence type="ECO:0000313" key="3">
    <source>
        <dbReference type="Proteomes" id="UP000234681"/>
    </source>
</evidence>
<dbReference type="Proteomes" id="UP000234681">
    <property type="component" value="Chromosome 19"/>
</dbReference>
<dbReference type="EMBL" id="CH473972">
    <property type="protein sequence ID" value="EDL92703.1"/>
    <property type="molecule type" value="Genomic_DNA"/>
</dbReference>
<dbReference type="AlphaFoldDB" id="A6IZM5"/>
<evidence type="ECO:0000256" key="1">
    <source>
        <dbReference type="SAM" id="MobiDB-lite"/>
    </source>
</evidence>
<protein>
    <submittedName>
        <fullName evidence="2">RCG51092</fullName>
    </submittedName>
</protein>
<organism evidence="2 3">
    <name type="scientific">Rattus norvegicus</name>
    <name type="common">Rat</name>
    <dbReference type="NCBI Taxonomy" id="10116"/>
    <lineage>
        <taxon>Eukaryota</taxon>
        <taxon>Metazoa</taxon>
        <taxon>Chordata</taxon>
        <taxon>Craniata</taxon>
        <taxon>Vertebrata</taxon>
        <taxon>Euteleostomi</taxon>
        <taxon>Mammalia</taxon>
        <taxon>Eutheria</taxon>
        <taxon>Euarchontoglires</taxon>
        <taxon>Glires</taxon>
        <taxon>Rodentia</taxon>
        <taxon>Myomorpha</taxon>
        <taxon>Muroidea</taxon>
        <taxon>Muridae</taxon>
        <taxon>Murinae</taxon>
        <taxon>Rattus</taxon>
    </lineage>
</organism>
<reference evidence="3" key="1">
    <citation type="submission" date="2005-09" db="EMBL/GenBank/DDBJ databases">
        <authorList>
            <person name="Mural R.J."/>
            <person name="Li P.W."/>
            <person name="Adams M.D."/>
            <person name="Amanatides P.G."/>
            <person name="Baden-Tillson H."/>
            <person name="Barnstead M."/>
            <person name="Chin S.H."/>
            <person name="Dew I."/>
            <person name="Evans C.A."/>
            <person name="Ferriera S."/>
            <person name="Flanigan M."/>
            <person name="Fosler C."/>
            <person name="Glodek A."/>
            <person name="Gu Z."/>
            <person name="Holt R.A."/>
            <person name="Jennings D."/>
            <person name="Kraft C.L."/>
            <person name="Lu F."/>
            <person name="Nguyen T."/>
            <person name="Nusskern D.R."/>
            <person name="Pfannkoch C.M."/>
            <person name="Sitter C."/>
            <person name="Sutton G.G."/>
            <person name="Venter J.C."/>
            <person name="Wang Z."/>
            <person name="Woodage T."/>
            <person name="Zheng X.H."/>
            <person name="Zhong F."/>
        </authorList>
    </citation>
    <scope>NUCLEOTIDE SEQUENCE [LARGE SCALE GENOMIC DNA]</scope>
    <source>
        <strain>BN</strain>
        <strain evidence="3">Sprague-Dawley</strain>
    </source>
</reference>
<feature type="compositionally biased region" description="Polar residues" evidence="1">
    <location>
        <begin position="23"/>
        <end position="36"/>
    </location>
</feature>
<name>A6IZM5_RAT</name>